<reference evidence="11 12" key="1">
    <citation type="journal article" date="2013" name="Genome Biol.">
        <title>Genome of Acanthamoeba castellanii highlights extensive lateral gene transfer and early evolution of tyrosine kinase signaling.</title>
        <authorList>
            <person name="Clarke M."/>
            <person name="Lohan A.J."/>
            <person name="Liu B."/>
            <person name="Lagkouvardos I."/>
            <person name="Roy S."/>
            <person name="Zafar N."/>
            <person name="Bertelli C."/>
            <person name="Schilde C."/>
            <person name="Kianianmomeni A."/>
            <person name="Burglin T.R."/>
            <person name="Frech C."/>
            <person name="Turcotte B."/>
            <person name="Kopec K.O."/>
            <person name="Synnott J.M."/>
            <person name="Choo C."/>
            <person name="Paponov I."/>
            <person name="Finkler A."/>
            <person name="Soon Heng Tan C."/>
            <person name="Hutchins A.P."/>
            <person name="Weinmeier T."/>
            <person name="Rattei T."/>
            <person name="Chu J.S."/>
            <person name="Gimenez G."/>
            <person name="Irimia M."/>
            <person name="Rigden D.J."/>
            <person name="Fitzpatrick D.A."/>
            <person name="Lorenzo-Morales J."/>
            <person name="Bateman A."/>
            <person name="Chiu C.H."/>
            <person name="Tang P."/>
            <person name="Hegemann P."/>
            <person name="Fromm H."/>
            <person name="Raoult D."/>
            <person name="Greub G."/>
            <person name="Miranda-Saavedra D."/>
            <person name="Chen N."/>
            <person name="Nash P."/>
            <person name="Ginger M.L."/>
            <person name="Horn M."/>
            <person name="Schaap P."/>
            <person name="Caler L."/>
            <person name="Loftus B."/>
        </authorList>
    </citation>
    <scope>NUCLEOTIDE SEQUENCE [LARGE SCALE GENOMIC DNA]</scope>
    <source>
        <strain evidence="11 12">Neff</strain>
    </source>
</reference>
<keyword evidence="4" id="KW-0540">Nuclease</keyword>
<evidence type="ECO:0000256" key="10">
    <source>
        <dbReference type="ARBA" id="ARBA00023242"/>
    </source>
</evidence>
<dbReference type="SUPFAM" id="SSF56219">
    <property type="entry name" value="DNase I-like"/>
    <property type="match status" value="1"/>
</dbReference>
<keyword evidence="11" id="KW-0269">Exonuclease</keyword>
<keyword evidence="8" id="KW-0460">Magnesium</keyword>
<evidence type="ECO:0000256" key="3">
    <source>
        <dbReference type="ARBA" id="ARBA00004123"/>
    </source>
</evidence>
<dbReference type="GO" id="GO:0005737">
    <property type="term" value="C:cytoplasm"/>
    <property type="evidence" value="ECO:0007669"/>
    <property type="project" value="TreeGrafter"/>
</dbReference>
<evidence type="ECO:0000256" key="9">
    <source>
        <dbReference type="ARBA" id="ARBA00023204"/>
    </source>
</evidence>
<comment type="subcellular location">
    <subcellularLocation>
        <location evidence="3">Nucleus</location>
    </subcellularLocation>
</comment>
<dbReference type="InterPro" id="IPR036691">
    <property type="entry name" value="Endo/exonu/phosph_ase_sf"/>
</dbReference>
<name>L8H0N7_ACACF</name>
<accession>L8H0N7</accession>
<dbReference type="GeneID" id="14919580"/>
<comment type="cofactor">
    <cofactor evidence="1">
        <name>Mn(2+)</name>
        <dbReference type="ChEBI" id="CHEBI:29035"/>
    </cofactor>
</comment>
<dbReference type="GO" id="GO:0070260">
    <property type="term" value="F:5'-tyrosyl-DNA phosphodiesterase activity"/>
    <property type="evidence" value="ECO:0007669"/>
    <property type="project" value="TreeGrafter"/>
</dbReference>
<keyword evidence="9" id="KW-0234">DNA repair</keyword>
<dbReference type="PANTHER" id="PTHR15822:SF4">
    <property type="entry name" value="TYROSYL-DNA PHOSPHODIESTERASE 2"/>
    <property type="match status" value="1"/>
</dbReference>
<keyword evidence="12" id="KW-1185">Reference proteome</keyword>
<dbReference type="Proteomes" id="UP000011083">
    <property type="component" value="Unassembled WGS sequence"/>
</dbReference>
<dbReference type="GO" id="GO:0004527">
    <property type="term" value="F:exonuclease activity"/>
    <property type="evidence" value="ECO:0007669"/>
    <property type="project" value="UniProtKB-KW"/>
</dbReference>
<dbReference type="RefSeq" id="XP_004340836.1">
    <property type="nucleotide sequence ID" value="XM_004340788.1"/>
</dbReference>
<dbReference type="GO" id="GO:0005634">
    <property type="term" value="C:nucleus"/>
    <property type="evidence" value="ECO:0007669"/>
    <property type="project" value="UniProtKB-SubCell"/>
</dbReference>
<dbReference type="KEGG" id="acan:ACA1_000220"/>
<dbReference type="VEuPathDB" id="AmoebaDB:ACA1_000220"/>
<keyword evidence="6" id="KW-0227">DNA damage</keyword>
<evidence type="ECO:0000313" key="11">
    <source>
        <dbReference type="EMBL" id="ELR18782.1"/>
    </source>
</evidence>
<gene>
    <name evidence="11" type="ORF">ACA1_000220</name>
</gene>
<keyword evidence="5" id="KW-0479">Metal-binding</keyword>
<evidence type="ECO:0000256" key="1">
    <source>
        <dbReference type="ARBA" id="ARBA00001936"/>
    </source>
</evidence>
<keyword evidence="10" id="KW-0539">Nucleus</keyword>
<comment type="cofactor">
    <cofactor evidence="2">
        <name>Mg(2+)</name>
        <dbReference type="ChEBI" id="CHEBI:18420"/>
    </cofactor>
</comment>
<evidence type="ECO:0000256" key="5">
    <source>
        <dbReference type="ARBA" id="ARBA00022723"/>
    </source>
</evidence>
<dbReference type="GO" id="GO:0006302">
    <property type="term" value="P:double-strand break repair"/>
    <property type="evidence" value="ECO:0007669"/>
    <property type="project" value="TreeGrafter"/>
</dbReference>
<evidence type="ECO:0000256" key="7">
    <source>
        <dbReference type="ARBA" id="ARBA00022801"/>
    </source>
</evidence>
<keyword evidence="11" id="KW-0255">Endonuclease</keyword>
<organism evidence="11 12">
    <name type="scientific">Acanthamoeba castellanii (strain ATCC 30010 / Neff)</name>
    <dbReference type="NCBI Taxonomy" id="1257118"/>
    <lineage>
        <taxon>Eukaryota</taxon>
        <taxon>Amoebozoa</taxon>
        <taxon>Discosea</taxon>
        <taxon>Longamoebia</taxon>
        <taxon>Centramoebida</taxon>
        <taxon>Acanthamoebidae</taxon>
        <taxon>Acanthamoeba</taxon>
    </lineage>
</organism>
<dbReference type="PANTHER" id="PTHR15822">
    <property type="entry name" value="TRAF AND TNF RECEPTOR-ASSOCIATED PROTEIN"/>
    <property type="match status" value="1"/>
</dbReference>
<dbReference type="GO" id="GO:0004519">
    <property type="term" value="F:endonuclease activity"/>
    <property type="evidence" value="ECO:0007669"/>
    <property type="project" value="UniProtKB-KW"/>
</dbReference>
<dbReference type="AlphaFoldDB" id="L8H0N7"/>
<evidence type="ECO:0000313" key="12">
    <source>
        <dbReference type="Proteomes" id="UP000011083"/>
    </source>
</evidence>
<dbReference type="EMBL" id="KB007944">
    <property type="protein sequence ID" value="ELR18782.1"/>
    <property type="molecule type" value="Genomic_DNA"/>
</dbReference>
<dbReference type="GO" id="GO:0003697">
    <property type="term" value="F:single-stranded DNA binding"/>
    <property type="evidence" value="ECO:0007669"/>
    <property type="project" value="TreeGrafter"/>
</dbReference>
<evidence type="ECO:0000256" key="8">
    <source>
        <dbReference type="ARBA" id="ARBA00022842"/>
    </source>
</evidence>
<sequence length="147" mass="16577">MQEAHQADAYLFLGDFNMRDVEKENNERLDANYVDLWQAVHGPIEPGHSDGFTFDLARNPTARQISERVTAIKRTTGYSSRFDRIYFRSSAPVTAAYRPPEMNSAGWEVTDMKMIGTEPIFSTPDGQSVFPSDHFGLATTLRHNSTS</sequence>
<proteinExistence type="predicted"/>
<protein>
    <submittedName>
        <fullName evidence="11">Endonuclease/Exonuclease/phosphatase family protein</fullName>
    </submittedName>
</protein>
<dbReference type="Gene3D" id="3.60.10.10">
    <property type="entry name" value="Endonuclease/exonuclease/phosphatase"/>
    <property type="match status" value="1"/>
</dbReference>
<dbReference type="GO" id="GO:0046872">
    <property type="term" value="F:metal ion binding"/>
    <property type="evidence" value="ECO:0007669"/>
    <property type="project" value="UniProtKB-KW"/>
</dbReference>
<evidence type="ECO:0000256" key="6">
    <source>
        <dbReference type="ARBA" id="ARBA00022763"/>
    </source>
</evidence>
<evidence type="ECO:0000256" key="2">
    <source>
        <dbReference type="ARBA" id="ARBA00001946"/>
    </source>
</evidence>
<dbReference type="InterPro" id="IPR051547">
    <property type="entry name" value="TDP2-like"/>
</dbReference>
<keyword evidence="7" id="KW-0378">Hydrolase</keyword>
<evidence type="ECO:0000256" key="4">
    <source>
        <dbReference type="ARBA" id="ARBA00022722"/>
    </source>
</evidence>